<dbReference type="SUPFAM" id="SSF52540">
    <property type="entry name" value="P-loop containing nucleoside triphosphate hydrolases"/>
    <property type="match status" value="1"/>
</dbReference>
<dbReference type="Gene3D" id="3.90.320.10">
    <property type="match status" value="1"/>
</dbReference>
<dbReference type="InterPro" id="IPR011604">
    <property type="entry name" value="PDDEXK-like_dom_sf"/>
</dbReference>
<dbReference type="Gene3D" id="3.40.50.300">
    <property type="entry name" value="P-loop containing nucleotide triphosphate hydrolases"/>
    <property type="match status" value="1"/>
</dbReference>
<accession>A0ABX0H2H5</accession>
<dbReference type="Proteomes" id="UP000649799">
    <property type="component" value="Unassembled WGS sequence"/>
</dbReference>
<dbReference type="SUPFAM" id="SSF52980">
    <property type="entry name" value="Restriction endonuclease-like"/>
    <property type="match status" value="1"/>
</dbReference>
<dbReference type="InterPro" id="IPR011335">
    <property type="entry name" value="Restrct_endonuc-II-like"/>
</dbReference>
<dbReference type="Pfam" id="PF12705">
    <property type="entry name" value="PDDEXK_1"/>
    <property type="match status" value="1"/>
</dbReference>
<dbReference type="InterPro" id="IPR038726">
    <property type="entry name" value="PDDEXK_AddAB-type"/>
</dbReference>
<reference evidence="2 3" key="1">
    <citation type="submission" date="2020-03" db="EMBL/GenBank/DDBJ databases">
        <title>Cyclobacterium plantarum sp. nov., a marine bacterium isolated from a coastal-marine wetland.</title>
        <authorList>
            <person name="Sanchez-Porro C."/>
            <person name="Ventosa A."/>
            <person name="Amoozegar M."/>
        </authorList>
    </citation>
    <scope>NUCLEOTIDE SEQUENCE [LARGE SCALE GENOMIC DNA]</scope>
    <source>
        <strain evidence="2 3">GBPx2</strain>
    </source>
</reference>
<dbReference type="InterPro" id="IPR027417">
    <property type="entry name" value="P-loop_NTPase"/>
</dbReference>
<proteinExistence type="predicted"/>
<organism evidence="2 3">
    <name type="scientific">Cyclobacterium plantarum</name>
    <dbReference type="NCBI Taxonomy" id="2716263"/>
    <lineage>
        <taxon>Bacteria</taxon>
        <taxon>Pseudomonadati</taxon>
        <taxon>Bacteroidota</taxon>
        <taxon>Cytophagia</taxon>
        <taxon>Cytophagales</taxon>
        <taxon>Cyclobacteriaceae</taxon>
        <taxon>Cyclobacterium</taxon>
    </lineage>
</organism>
<protein>
    <submittedName>
        <fullName evidence="2">PD-(D/E)XK nuclease family protein</fullName>
    </submittedName>
</protein>
<evidence type="ECO:0000313" key="2">
    <source>
        <dbReference type="EMBL" id="NHE55994.1"/>
    </source>
</evidence>
<keyword evidence="3" id="KW-1185">Reference proteome</keyword>
<feature type="domain" description="PD-(D/E)XK endonuclease-like" evidence="1">
    <location>
        <begin position="659"/>
        <end position="956"/>
    </location>
</feature>
<evidence type="ECO:0000259" key="1">
    <source>
        <dbReference type="Pfam" id="PF12705"/>
    </source>
</evidence>
<evidence type="ECO:0000313" key="3">
    <source>
        <dbReference type="Proteomes" id="UP000649799"/>
    </source>
</evidence>
<gene>
    <name evidence="2" type="ORF">G9Q97_04110</name>
</gene>
<comment type="caution">
    <text evidence="2">The sequence shown here is derived from an EMBL/GenBank/DDBJ whole genome shotgun (WGS) entry which is preliminary data.</text>
</comment>
<dbReference type="EMBL" id="JAANYN010000001">
    <property type="protein sequence ID" value="NHE55994.1"/>
    <property type="molecule type" value="Genomic_DNA"/>
</dbReference>
<sequence>MNGFLKQTASTLLQREGELKGVKVILPNRRAGLFFNKYLGQLATKPIWMPRVLTIEDLFYEMGRKRPADKLRLIYEMYQVFSSLSQVEESFDRFYFWGEMILKDFNDLDQFLVNPEKLFTNLKEQKILASDWSFLNPEQVALIKAFWASFEERDKYHQKKFLKFWDLLHPLYQQFNARLKSGGLAYGGGIYREVVQGMQDMELPRGHHVFVGFNAFTATEERLIKFFIEHHGAEIFWDIDAYYMKDPAQEAGLFFREYRKDPVFGPTFPGEIPQQIEEKNAQINTYSVPLKSNQANVVAGLLEQVMEGQENWEETVVILPEEQLLFPILNLLPEKVNKVNVTMGYPVKQTPVYTFLEAVLELQRYTKVENGEVLFYHKPVKELLHMVYLREVNPLFASQMVEELTRTNTIYQTAEKLSVGGDLFALVFQKLTPLNLLDVVLELIRKLGEGLDDQSMEQTYLLQCYKQMNRLKDIFEEDIGEEVSVEFFIRIFRQVFGEIKLPFQGEPLEGIQLMGVLESRNLDFKRVIVCNMNEGSFPPSNSMNSMVPFNLRRAFGMPVQEQNDAIYAYTFYRLLHQAEEVHLLYTTAGTNGQVGEKSRYIHQLQIEMDHGGLNKDDKVIHVPVNLTAASPISIPKNATILRFLNRYTDRIAEGQEPITFSPSAINIWLDCRLKFYLTYIAGLEVPEEVQEEVDPAIFGNLVHLSLENLYGGYLQNKKSKWVEADDIVKLKDYIFPAVEKAILSQYFMENKEDVKLSGQLTIARDVLQKYLSGVLEKDAAAVPFEIISLEAARKYKATLPVKTADGLSMVSLGGIIDRVDKVNDSIRLIDYKSGGDKKDFKSIESLFDRNDGARNKAAMQTFFYGLLYEANFPENRLPLKPALFNLREIFKDDFNPYLQEVTGRGKRKEVSDYAEYRDDYVEKLRLSLEEIFDPDQSFDQTEDHQKCQYCPFSGICCR</sequence>
<name>A0ABX0H2H5_9BACT</name>